<evidence type="ECO:0000259" key="2">
    <source>
        <dbReference type="PROSITE" id="PS50234"/>
    </source>
</evidence>
<dbReference type="InterPro" id="IPR002035">
    <property type="entry name" value="VWF_A"/>
</dbReference>
<dbReference type="InterPro" id="IPR036465">
    <property type="entry name" value="vWFA_dom_sf"/>
</dbReference>
<gene>
    <name evidence="3" type="ORF">HMH01_13175</name>
</gene>
<evidence type="ECO:0000313" key="4">
    <source>
        <dbReference type="Proteomes" id="UP000572377"/>
    </source>
</evidence>
<name>A0A849L4M8_9RHOB</name>
<accession>A0A849L4M8</accession>
<protein>
    <submittedName>
        <fullName evidence="3">VWA domain-containing protein</fullName>
    </submittedName>
</protein>
<dbReference type="Pfam" id="PF13519">
    <property type="entry name" value="VWA_2"/>
    <property type="match status" value="1"/>
</dbReference>
<sequence>MRFPLAATLLLAALPVHAEPVTVIVFDASGSMWNRLEGDRSRIEVAREVMGNYFISRDPQTPLAVVAYGHNRRGDCGDIEVVTPMGRHPGAGQANRLVGLNPQGMTPLTDALRVARDQIPATAESADIVLITDGLENCGGDPCALAGTLAAEGIELRAHVVGFGMRPGEVDALACLPDLTGGKLLEASTQVELAGALQQIASTPPPAILRGISLVAVAAETGVPLGAADWRVTDGTGLLDLRGERIDPFRIDLADGQYTVAASAPGFAGQMTLNVEPGMATTVDVPLTELRPEATLEAPDEAPAGSALEIGWTGPDAEGDRITLVRSGAALGDPLAVTLTRRGMPATLRLPDETGTFELRYEQYEPRRVLATRQISLVAIEAGIMPPGVVPPGERFEAAWTGPAGPKDEIVLAEPGSPDTARITATQTRWGSPAKLKAPEAAGVYELRYRVGASGRILARSPLEVGSDK</sequence>
<keyword evidence="4" id="KW-1185">Reference proteome</keyword>
<dbReference type="SUPFAM" id="SSF53300">
    <property type="entry name" value="vWA-like"/>
    <property type="match status" value="1"/>
</dbReference>
<dbReference type="PROSITE" id="PS50234">
    <property type="entry name" value="VWFA"/>
    <property type="match status" value="1"/>
</dbReference>
<dbReference type="CDD" id="cd00198">
    <property type="entry name" value="vWFA"/>
    <property type="match status" value="1"/>
</dbReference>
<feature type="signal peptide" evidence="1">
    <location>
        <begin position="1"/>
        <end position="18"/>
    </location>
</feature>
<feature type="chain" id="PRO_5032660482" evidence="1">
    <location>
        <begin position="19"/>
        <end position="469"/>
    </location>
</feature>
<keyword evidence="1" id="KW-0732">Signal</keyword>
<feature type="domain" description="VWFA" evidence="2">
    <location>
        <begin position="21"/>
        <end position="200"/>
    </location>
</feature>
<dbReference type="EMBL" id="JABFBC010000002">
    <property type="protein sequence ID" value="NNU81388.1"/>
    <property type="molecule type" value="Genomic_DNA"/>
</dbReference>
<dbReference type="SMART" id="SM00327">
    <property type="entry name" value="VWA"/>
    <property type="match status" value="1"/>
</dbReference>
<dbReference type="RefSeq" id="WP_171326231.1">
    <property type="nucleotide sequence ID" value="NZ_JABFBC010000002.1"/>
</dbReference>
<dbReference type="AlphaFoldDB" id="A0A849L4M8"/>
<proteinExistence type="predicted"/>
<comment type="caution">
    <text evidence="3">The sequence shown here is derived from an EMBL/GenBank/DDBJ whole genome shotgun (WGS) entry which is preliminary data.</text>
</comment>
<reference evidence="3 4" key="1">
    <citation type="submission" date="2020-05" db="EMBL/GenBank/DDBJ databases">
        <title>Gimesia benthica sp. nov., a novel planctomycete isolated from a deep-sea water sample of the Northwest Indian Ocean.</title>
        <authorList>
            <person name="Wang J."/>
            <person name="Ruan C."/>
            <person name="Song L."/>
            <person name="Zhu Y."/>
            <person name="Li A."/>
            <person name="Zheng X."/>
            <person name="Wang L."/>
            <person name="Lu Z."/>
            <person name="Huang Y."/>
            <person name="Du W."/>
            <person name="Zhou Y."/>
            <person name="Huang L."/>
            <person name="Dai X."/>
        </authorList>
    </citation>
    <scope>NUCLEOTIDE SEQUENCE [LARGE SCALE GENOMIC DNA]</scope>
    <source>
        <strain evidence="3 4">YYQ-30</strain>
    </source>
</reference>
<evidence type="ECO:0000256" key="1">
    <source>
        <dbReference type="SAM" id="SignalP"/>
    </source>
</evidence>
<organism evidence="3 4">
    <name type="scientific">Halovulum dunhuangense</name>
    <dbReference type="NCBI Taxonomy" id="1505036"/>
    <lineage>
        <taxon>Bacteria</taxon>
        <taxon>Pseudomonadati</taxon>
        <taxon>Pseudomonadota</taxon>
        <taxon>Alphaproteobacteria</taxon>
        <taxon>Rhodobacterales</taxon>
        <taxon>Paracoccaceae</taxon>
        <taxon>Halovulum</taxon>
    </lineage>
</organism>
<dbReference type="Proteomes" id="UP000572377">
    <property type="component" value="Unassembled WGS sequence"/>
</dbReference>
<dbReference type="Gene3D" id="3.40.50.410">
    <property type="entry name" value="von Willebrand factor, type A domain"/>
    <property type="match status" value="1"/>
</dbReference>
<evidence type="ECO:0000313" key="3">
    <source>
        <dbReference type="EMBL" id="NNU81388.1"/>
    </source>
</evidence>